<proteinExistence type="predicted"/>
<reference evidence="1 2" key="1">
    <citation type="submission" date="2019-08" db="EMBL/GenBank/DDBJ databases">
        <title>Whole genome of Aphis craccivora.</title>
        <authorList>
            <person name="Voronova N.V."/>
            <person name="Shulinski R.S."/>
            <person name="Bandarenka Y.V."/>
            <person name="Zhorov D.G."/>
            <person name="Warner D."/>
        </authorList>
    </citation>
    <scope>NUCLEOTIDE SEQUENCE [LARGE SCALE GENOMIC DNA]</scope>
    <source>
        <strain evidence="1">180601</strain>
        <tissue evidence="1">Whole Body</tissue>
    </source>
</reference>
<name>A0A6G0W2H2_APHCR</name>
<protein>
    <submittedName>
        <fullName evidence="1">MADF domain-containing protein</fullName>
    </submittedName>
</protein>
<feature type="non-terminal residue" evidence="1">
    <location>
        <position position="26"/>
    </location>
</feature>
<accession>A0A6G0W2H2</accession>
<evidence type="ECO:0000313" key="1">
    <source>
        <dbReference type="EMBL" id="KAF0716004.1"/>
    </source>
</evidence>
<evidence type="ECO:0000313" key="2">
    <source>
        <dbReference type="Proteomes" id="UP000478052"/>
    </source>
</evidence>
<organism evidence="1 2">
    <name type="scientific">Aphis craccivora</name>
    <name type="common">Cowpea aphid</name>
    <dbReference type="NCBI Taxonomy" id="307492"/>
    <lineage>
        <taxon>Eukaryota</taxon>
        <taxon>Metazoa</taxon>
        <taxon>Ecdysozoa</taxon>
        <taxon>Arthropoda</taxon>
        <taxon>Hexapoda</taxon>
        <taxon>Insecta</taxon>
        <taxon>Pterygota</taxon>
        <taxon>Neoptera</taxon>
        <taxon>Paraneoptera</taxon>
        <taxon>Hemiptera</taxon>
        <taxon>Sternorrhyncha</taxon>
        <taxon>Aphidomorpha</taxon>
        <taxon>Aphidoidea</taxon>
        <taxon>Aphididae</taxon>
        <taxon>Aphidini</taxon>
        <taxon>Aphis</taxon>
        <taxon>Aphis</taxon>
    </lineage>
</organism>
<dbReference type="EMBL" id="VUJU01010067">
    <property type="protein sequence ID" value="KAF0716004.1"/>
    <property type="molecule type" value="Genomic_DNA"/>
</dbReference>
<gene>
    <name evidence="1" type="ORF">FWK35_00024577</name>
</gene>
<dbReference type="Proteomes" id="UP000478052">
    <property type="component" value="Unassembled WGS sequence"/>
</dbReference>
<dbReference type="AlphaFoldDB" id="A0A6G0W2H2"/>
<sequence>MRSKLKDDLWDKIAKELNTSEIPSGE</sequence>
<keyword evidence="2" id="KW-1185">Reference proteome</keyword>
<comment type="caution">
    <text evidence="1">The sequence shown here is derived from an EMBL/GenBank/DDBJ whole genome shotgun (WGS) entry which is preliminary data.</text>
</comment>